<accession>A0ACB9P3D7</accession>
<sequence>MMMAGFKYWEDCILNLDMEAMWLIPDVSSEWESAGETRGHKVRFSRDPQGQPYLTQTEMRVMPSSLLFLQPTPFFSIFYSSNLDNLHPPLSWFSRTDVNG</sequence>
<dbReference type="Proteomes" id="UP001057402">
    <property type="component" value="Chromosome 7"/>
</dbReference>
<evidence type="ECO:0000313" key="1">
    <source>
        <dbReference type="EMBL" id="KAI4342422.1"/>
    </source>
</evidence>
<proteinExistence type="predicted"/>
<name>A0ACB9P3D7_9MYRT</name>
<comment type="caution">
    <text evidence="1">The sequence shown here is derived from an EMBL/GenBank/DDBJ whole genome shotgun (WGS) entry which is preliminary data.</text>
</comment>
<dbReference type="EMBL" id="CM042886">
    <property type="protein sequence ID" value="KAI4342422.1"/>
    <property type="molecule type" value="Genomic_DNA"/>
</dbReference>
<reference evidence="2" key="1">
    <citation type="journal article" date="2023" name="Front. Plant Sci.">
        <title>Chromosomal-level genome assembly of Melastoma candidum provides insights into trichome evolution.</title>
        <authorList>
            <person name="Zhong Y."/>
            <person name="Wu W."/>
            <person name="Sun C."/>
            <person name="Zou P."/>
            <person name="Liu Y."/>
            <person name="Dai S."/>
            <person name="Zhou R."/>
        </authorList>
    </citation>
    <scope>NUCLEOTIDE SEQUENCE [LARGE SCALE GENOMIC DNA]</scope>
</reference>
<keyword evidence="2" id="KW-1185">Reference proteome</keyword>
<protein>
    <submittedName>
        <fullName evidence="1">Uncharacterized protein</fullName>
    </submittedName>
</protein>
<organism evidence="1 2">
    <name type="scientific">Melastoma candidum</name>
    <dbReference type="NCBI Taxonomy" id="119954"/>
    <lineage>
        <taxon>Eukaryota</taxon>
        <taxon>Viridiplantae</taxon>
        <taxon>Streptophyta</taxon>
        <taxon>Embryophyta</taxon>
        <taxon>Tracheophyta</taxon>
        <taxon>Spermatophyta</taxon>
        <taxon>Magnoliopsida</taxon>
        <taxon>eudicotyledons</taxon>
        <taxon>Gunneridae</taxon>
        <taxon>Pentapetalae</taxon>
        <taxon>rosids</taxon>
        <taxon>malvids</taxon>
        <taxon>Myrtales</taxon>
        <taxon>Melastomataceae</taxon>
        <taxon>Melastomatoideae</taxon>
        <taxon>Melastomateae</taxon>
        <taxon>Melastoma</taxon>
    </lineage>
</organism>
<evidence type="ECO:0000313" key="2">
    <source>
        <dbReference type="Proteomes" id="UP001057402"/>
    </source>
</evidence>
<gene>
    <name evidence="1" type="ORF">MLD38_027052</name>
</gene>